<evidence type="ECO:0000256" key="2">
    <source>
        <dbReference type="SAM" id="Phobius"/>
    </source>
</evidence>
<evidence type="ECO:0000256" key="1">
    <source>
        <dbReference type="SAM" id="MobiDB-lite"/>
    </source>
</evidence>
<proteinExistence type="predicted"/>
<gene>
    <name evidence="4" type="ORF">EVG20_g1194</name>
</gene>
<dbReference type="Proteomes" id="UP000298327">
    <property type="component" value="Unassembled WGS sequence"/>
</dbReference>
<evidence type="ECO:0000313" key="4">
    <source>
        <dbReference type="EMBL" id="TFY71811.1"/>
    </source>
</evidence>
<keyword evidence="5" id="KW-1185">Reference proteome</keyword>
<feature type="signal peptide" evidence="3">
    <location>
        <begin position="1"/>
        <end position="23"/>
    </location>
</feature>
<reference evidence="4 5" key="1">
    <citation type="submission" date="2019-02" db="EMBL/GenBank/DDBJ databases">
        <title>Genome sequencing of the rare red list fungi Dentipellis fragilis.</title>
        <authorList>
            <person name="Buettner E."/>
            <person name="Kellner H."/>
        </authorList>
    </citation>
    <scope>NUCLEOTIDE SEQUENCE [LARGE SCALE GENOMIC DNA]</scope>
    <source>
        <strain evidence="4 5">DSM 105465</strain>
    </source>
</reference>
<keyword evidence="2" id="KW-0472">Membrane</keyword>
<name>A0A4Y9ZDB4_9AGAM</name>
<feature type="compositionally biased region" description="Basic and acidic residues" evidence="1">
    <location>
        <begin position="146"/>
        <end position="155"/>
    </location>
</feature>
<dbReference type="AlphaFoldDB" id="A0A4Y9ZDB4"/>
<comment type="caution">
    <text evidence="4">The sequence shown here is derived from an EMBL/GenBank/DDBJ whole genome shotgun (WGS) entry which is preliminary data.</text>
</comment>
<feature type="transmembrane region" description="Helical" evidence="2">
    <location>
        <begin position="81"/>
        <end position="104"/>
    </location>
</feature>
<organism evidence="4 5">
    <name type="scientific">Dentipellis fragilis</name>
    <dbReference type="NCBI Taxonomy" id="205917"/>
    <lineage>
        <taxon>Eukaryota</taxon>
        <taxon>Fungi</taxon>
        <taxon>Dikarya</taxon>
        <taxon>Basidiomycota</taxon>
        <taxon>Agaricomycotina</taxon>
        <taxon>Agaricomycetes</taxon>
        <taxon>Russulales</taxon>
        <taxon>Hericiaceae</taxon>
        <taxon>Dentipellis</taxon>
    </lineage>
</organism>
<keyword evidence="2" id="KW-1133">Transmembrane helix</keyword>
<feature type="region of interest" description="Disordered" evidence="1">
    <location>
        <begin position="115"/>
        <end position="194"/>
    </location>
</feature>
<feature type="compositionally biased region" description="Basic and acidic residues" evidence="1">
    <location>
        <begin position="172"/>
        <end position="194"/>
    </location>
</feature>
<evidence type="ECO:0000256" key="3">
    <source>
        <dbReference type="SAM" id="SignalP"/>
    </source>
</evidence>
<feature type="chain" id="PRO_5021296053" evidence="3">
    <location>
        <begin position="24"/>
        <end position="194"/>
    </location>
</feature>
<accession>A0A4Y9ZDB4</accession>
<protein>
    <submittedName>
        <fullName evidence="4">Uncharacterized protein</fullName>
    </submittedName>
</protein>
<keyword evidence="3" id="KW-0732">Signal</keyword>
<dbReference type="EMBL" id="SEOQ01000036">
    <property type="protein sequence ID" value="TFY71811.1"/>
    <property type="molecule type" value="Genomic_DNA"/>
</dbReference>
<dbReference type="OrthoDB" id="3199525at2759"/>
<evidence type="ECO:0000313" key="5">
    <source>
        <dbReference type="Proteomes" id="UP000298327"/>
    </source>
</evidence>
<sequence length="194" mass="20957">MSPSYSPFPLIAAVLAQIRLSFALPGPAAPPATNHLATRSIDDPFALEALPSISLAPAGSIITAKPLAASHQNIALEDERIHVAIATVIAFILIAGCVLIVRYLKRMPFREYQRSQALKGRPTVPRPPGEGPGFGFDGLSQAQWVDVRDRDESRDASTPGSGMPEMPPAVYLKEDLPLSPIDEKLRSPDVKYRP</sequence>
<keyword evidence="2" id="KW-0812">Transmembrane</keyword>